<evidence type="ECO:0000313" key="1">
    <source>
        <dbReference type="EMBL" id="CAB4137631.1"/>
    </source>
</evidence>
<reference evidence="1" key="1">
    <citation type="submission" date="2020-04" db="EMBL/GenBank/DDBJ databases">
        <authorList>
            <person name="Chiriac C."/>
            <person name="Salcher M."/>
            <person name="Ghai R."/>
            <person name="Kavagutti S V."/>
        </authorList>
    </citation>
    <scope>NUCLEOTIDE SEQUENCE</scope>
</reference>
<accession>A0A6J5LU33</accession>
<organism evidence="1">
    <name type="scientific">uncultured Caudovirales phage</name>
    <dbReference type="NCBI Taxonomy" id="2100421"/>
    <lineage>
        <taxon>Viruses</taxon>
        <taxon>Duplodnaviria</taxon>
        <taxon>Heunggongvirae</taxon>
        <taxon>Uroviricota</taxon>
        <taxon>Caudoviricetes</taxon>
        <taxon>Peduoviridae</taxon>
        <taxon>Maltschvirus</taxon>
        <taxon>Maltschvirus maltsch</taxon>
    </lineage>
</organism>
<proteinExistence type="predicted"/>
<name>A0A6J5LU33_9CAUD</name>
<sequence>MTDPAQAFRNIVQQLQTDPGRYKLFGIYWWPVKALLKRAGYGPDQLYMLGSYQDPETAALVPAMTLAETLEAAFLEYGQNARYPREAGHVEGPDGEVVVIFDEDAGL</sequence>
<gene>
    <name evidence="1" type="ORF">UFOVP326_45</name>
</gene>
<dbReference type="EMBL" id="LR796340">
    <property type="protein sequence ID" value="CAB4137631.1"/>
    <property type="molecule type" value="Genomic_DNA"/>
</dbReference>
<protein>
    <submittedName>
        <fullName evidence="1">Uncharacterized protein</fullName>
    </submittedName>
</protein>